<evidence type="ECO:0000256" key="1">
    <source>
        <dbReference type="SAM" id="MobiDB-lite"/>
    </source>
</evidence>
<dbReference type="Proteomes" id="UP000492821">
    <property type="component" value="Unassembled WGS sequence"/>
</dbReference>
<evidence type="ECO:0000313" key="4">
    <source>
        <dbReference type="WBParaSite" id="Pan_g23877.t1"/>
    </source>
</evidence>
<protein>
    <submittedName>
        <fullName evidence="4">RNase H type-1 domain-containing protein</fullName>
    </submittedName>
</protein>
<organism evidence="3 4">
    <name type="scientific">Panagrellus redivivus</name>
    <name type="common">Microworm</name>
    <dbReference type="NCBI Taxonomy" id="6233"/>
    <lineage>
        <taxon>Eukaryota</taxon>
        <taxon>Metazoa</taxon>
        <taxon>Ecdysozoa</taxon>
        <taxon>Nematoda</taxon>
        <taxon>Chromadorea</taxon>
        <taxon>Rhabditida</taxon>
        <taxon>Tylenchina</taxon>
        <taxon>Panagrolaimomorpha</taxon>
        <taxon>Panagrolaimoidea</taxon>
        <taxon>Panagrolaimidae</taxon>
        <taxon>Panagrellus</taxon>
    </lineage>
</organism>
<dbReference type="InterPro" id="IPR052055">
    <property type="entry name" value="Hepadnavirus_pol/RT"/>
</dbReference>
<accession>A0A7E4ZXN2</accession>
<dbReference type="Gene3D" id="3.30.420.10">
    <property type="entry name" value="Ribonuclease H-like superfamily/Ribonuclease H"/>
    <property type="match status" value="1"/>
</dbReference>
<dbReference type="CDD" id="cd06222">
    <property type="entry name" value="RNase_H_like"/>
    <property type="match status" value="1"/>
</dbReference>
<dbReference type="InterPro" id="IPR044730">
    <property type="entry name" value="RNase_H-like_dom_plant"/>
</dbReference>
<name>A0A7E4ZXN2_PANRE</name>
<dbReference type="InterPro" id="IPR002156">
    <property type="entry name" value="RNaseH_domain"/>
</dbReference>
<dbReference type="InterPro" id="IPR012337">
    <property type="entry name" value="RNaseH-like_sf"/>
</dbReference>
<dbReference type="InterPro" id="IPR036397">
    <property type="entry name" value="RNaseH_sf"/>
</dbReference>
<dbReference type="PANTHER" id="PTHR33050">
    <property type="entry name" value="REVERSE TRANSCRIPTASE DOMAIN-CONTAINING PROTEIN"/>
    <property type="match status" value="1"/>
</dbReference>
<reference evidence="3" key="1">
    <citation type="journal article" date="2013" name="Genetics">
        <title>The draft genome and transcriptome of Panagrellus redivivus are shaped by the harsh demands of a free-living lifestyle.</title>
        <authorList>
            <person name="Srinivasan J."/>
            <person name="Dillman A.R."/>
            <person name="Macchietto M.G."/>
            <person name="Heikkinen L."/>
            <person name="Lakso M."/>
            <person name="Fracchia K.M."/>
            <person name="Antoshechkin I."/>
            <person name="Mortazavi A."/>
            <person name="Wong G."/>
            <person name="Sternberg P.W."/>
        </authorList>
    </citation>
    <scope>NUCLEOTIDE SEQUENCE [LARGE SCALE GENOMIC DNA]</scope>
    <source>
        <strain evidence="3">MT8872</strain>
    </source>
</reference>
<dbReference type="GO" id="GO:0004523">
    <property type="term" value="F:RNA-DNA hybrid ribonuclease activity"/>
    <property type="evidence" value="ECO:0007669"/>
    <property type="project" value="InterPro"/>
</dbReference>
<feature type="compositionally biased region" description="Polar residues" evidence="1">
    <location>
        <begin position="110"/>
        <end position="130"/>
    </location>
</feature>
<evidence type="ECO:0000259" key="2">
    <source>
        <dbReference type="Pfam" id="PF13456"/>
    </source>
</evidence>
<dbReference type="SUPFAM" id="SSF53098">
    <property type="entry name" value="Ribonuclease H-like"/>
    <property type="match status" value="1"/>
</dbReference>
<keyword evidence="3" id="KW-1185">Reference proteome</keyword>
<reference evidence="4" key="2">
    <citation type="submission" date="2020-10" db="UniProtKB">
        <authorList>
            <consortium name="WormBaseParasite"/>
        </authorList>
    </citation>
    <scope>IDENTIFICATION</scope>
</reference>
<dbReference type="AlphaFoldDB" id="A0A7E4ZXN2"/>
<dbReference type="WBParaSite" id="Pan_g23877.t1">
    <property type="protein sequence ID" value="Pan_g23877.t1"/>
    <property type="gene ID" value="Pan_g23877"/>
</dbReference>
<sequence length="643" mass="73943">MLPLLTYDTICERSIRYRTELRIKRSYNCDKASVPVGNELLQRIIRLQREVDRRGVEIDLLRENLNSSSRNYRDVSTKTDDSLFPEEQHYTFDRFRWSRIAVHPKRRRLSPNSRSPQRPFTAPSRLNSGSEGFVDRNPVSPVLSIKCNHIAEPDSKIQDGTDKKLTETINLDLNTAKIENENAKKVKVSPIRRAATSIRHYFKRITHPHVPTVINESPEEDFDQYRKTMETTLAEQRKMTVNLDRLVREKDNSRFKDDGIILHSSCSASETPREHSIALQKQRQQINETNVAKDIGAVPINAEVKAALTRHAEAINNIGNNYEDESSRPQVVYQMYHPPRWPTIIISTDASDSALGAVHTDPTRKTIIDSASRGLDIYEKQKSSNVRELLAIKFAIETFMVDNGVNSAILFTDSQNAIRIIQNGLHRNSDLHIMVTEITNLVRQHQLQIFLKWIPRELNKLADSASREVDFDDWQIRPELFETWNRKYGPCNVDRFATHLTNKLPVFWSKYPCPGASGVDSLSVYWSEARGLRCSDVNWCVPPEDLLIPCITHIMSHPCRGILVMPDWKSHESSKLLAQGVRDGWAKIVDQTKRKQHVIVPVLDGFGPFKSPKLNFPMLCVKFDTFALYDETRFHSNVHFTLQ</sequence>
<dbReference type="Pfam" id="PF13456">
    <property type="entry name" value="RVT_3"/>
    <property type="match status" value="1"/>
</dbReference>
<evidence type="ECO:0000313" key="3">
    <source>
        <dbReference type="Proteomes" id="UP000492821"/>
    </source>
</evidence>
<feature type="region of interest" description="Disordered" evidence="1">
    <location>
        <begin position="106"/>
        <end position="133"/>
    </location>
</feature>
<dbReference type="GO" id="GO:0003676">
    <property type="term" value="F:nucleic acid binding"/>
    <property type="evidence" value="ECO:0007669"/>
    <property type="project" value="InterPro"/>
</dbReference>
<feature type="domain" description="RNase H type-1" evidence="2">
    <location>
        <begin position="379"/>
        <end position="467"/>
    </location>
</feature>
<proteinExistence type="predicted"/>
<dbReference type="PANTHER" id="PTHR33050:SF7">
    <property type="entry name" value="RIBONUCLEASE H"/>
    <property type="match status" value="1"/>
</dbReference>